<dbReference type="OrthoDB" id="13290at2"/>
<dbReference type="PANTHER" id="PTHR38604:SF1">
    <property type="entry name" value="PERIPLASMIC NITRATE REDUCTASE, ELECTRON TRANSFER SUBUNIT"/>
    <property type="match status" value="1"/>
</dbReference>
<dbReference type="GO" id="GO:0009061">
    <property type="term" value="P:anaerobic respiration"/>
    <property type="evidence" value="ECO:0007669"/>
    <property type="project" value="InterPro"/>
</dbReference>
<comment type="function">
    <text evidence="1">Electron transfer subunit of the periplasmic nitrate reductase complex NapAB. Receives electrons from the membrane-anchored tetraheme c-type NapC protein and transfers these to NapA subunit, thus allowing electron flow between membrane and periplasm. Essential for periplasmic nitrate reduction with nitrate as the terminal electron acceptor.</text>
</comment>
<feature type="signal peptide" evidence="16">
    <location>
        <begin position="1"/>
        <end position="19"/>
    </location>
</feature>
<reference evidence="17 18" key="1">
    <citation type="submission" date="2018-11" db="EMBL/GenBank/DDBJ databases">
        <title>Genomic Encyclopedia of Type Strains, Phase IV (KMG-IV): sequencing the most valuable type-strain genomes for metagenomic binning, comparative biology and taxonomic classification.</title>
        <authorList>
            <person name="Goeker M."/>
        </authorList>
    </citation>
    <scope>NUCLEOTIDE SEQUENCE [LARGE SCALE GENOMIC DNA]</scope>
    <source>
        <strain evidence="17 18">DSM 100316</strain>
    </source>
</reference>
<evidence type="ECO:0000256" key="15">
    <source>
        <dbReference type="PIRSR" id="PIRSR006105-2"/>
    </source>
</evidence>
<evidence type="ECO:0000313" key="18">
    <source>
        <dbReference type="Proteomes" id="UP000275394"/>
    </source>
</evidence>
<feature type="binding site" description="covalent" evidence="14">
    <location>
        <position position="76"/>
    </location>
    <ligand>
        <name>heme c</name>
        <dbReference type="ChEBI" id="CHEBI:61717"/>
        <label>1</label>
    </ligand>
</feature>
<protein>
    <recommendedName>
        <fullName evidence="4 13">Periplasmic nitrate reductase, electron transfer subunit</fullName>
    </recommendedName>
    <alternativeName>
        <fullName evidence="12 13">Diheme cytochrome c NapB</fullName>
    </alternativeName>
</protein>
<evidence type="ECO:0000313" key="17">
    <source>
        <dbReference type="EMBL" id="ROS01562.1"/>
    </source>
</evidence>
<evidence type="ECO:0000256" key="14">
    <source>
        <dbReference type="PIRSR" id="PIRSR006105-1"/>
    </source>
</evidence>
<evidence type="ECO:0000256" key="16">
    <source>
        <dbReference type="SAM" id="SignalP"/>
    </source>
</evidence>
<dbReference type="AlphaFoldDB" id="A0A3N2DPC7"/>
<keyword evidence="10 13" id="KW-0249">Electron transport</keyword>
<keyword evidence="5 13" id="KW-0813">Transport</keyword>
<dbReference type="GO" id="GO:0046872">
    <property type="term" value="F:metal ion binding"/>
    <property type="evidence" value="ECO:0007669"/>
    <property type="project" value="UniProtKB-KW"/>
</dbReference>
<proteinExistence type="inferred from homology"/>
<keyword evidence="11 15" id="KW-0408">Iron</keyword>
<evidence type="ECO:0000256" key="1">
    <source>
        <dbReference type="ARBA" id="ARBA00002599"/>
    </source>
</evidence>
<dbReference type="PANTHER" id="PTHR38604">
    <property type="entry name" value="PERIPLASMIC NITRATE REDUCTASE, ELECTRON TRANSFER SUBUNIT"/>
    <property type="match status" value="1"/>
</dbReference>
<evidence type="ECO:0000256" key="3">
    <source>
        <dbReference type="ARBA" id="ARBA00007368"/>
    </source>
</evidence>
<evidence type="ECO:0000256" key="8">
    <source>
        <dbReference type="ARBA" id="ARBA00022729"/>
    </source>
</evidence>
<dbReference type="InterPro" id="IPR005591">
    <property type="entry name" value="NapB"/>
</dbReference>
<dbReference type="EMBL" id="RKHR01000004">
    <property type="protein sequence ID" value="ROS01562.1"/>
    <property type="molecule type" value="Genomic_DNA"/>
</dbReference>
<evidence type="ECO:0000256" key="9">
    <source>
        <dbReference type="ARBA" id="ARBA00022764"/>
    </source>
</evidence>
<organism evidence="17 18">
    <name type="scientific">Sinobacterium caligoides</name>
    <dbReference type="NCBI Taxonomy" id="933926"/>
    <lineage>
        <taxon>Bacteria</taxon>
        <taxon>Pseudomonadati</taxon>
        <taxon>Pseudomonadota</taxon>
        <taxon>Gammaproteobacteria</taxon>
        <taxon>Cellvibrionales</taxon>
        <taxon>Spongiibacteraceae</taxon>
        <taxon>Sinobacterium</taxon>
    </lineage>
</organism>
<dbReference type="Gene3D" id="1.10.1130.10">
    <property type="entry name" value="Flavocytochrome C3, Chain A"/>
    <property type="match status" value="1"/>
</dbReference>
<feature type="binding site" description="axial binding residue" evidence="15">
    <location>
        <position position="62"/>
    </location>
    <ligand>
        <name>heme c</name>
        <dbReference type="ChEBI" id="CHEBI:61717"/>
        <label>1</label>
    </ligand>
    <ligandPart>
        <name>Fe</name>
        <dbReference type="ChEBI" id="CHEBI:18248"/>
    </ligandPart>
</feature>
<dbReference type="SUPFAM" id="SSF48695">
    <property type="entry name" value="Multiheme cytochromes"/>
    <property type="match status" value="1"/>
</dbReference>
<evidence type="ECO:0000256" key="12">
    <source>
        <dbReference type="ARBA" id="ARBA00031832"/>
    </source>
</evidence>
<dbReference type="Proteomes" id="UP000275394">
    <property type="component" value="Unassembled WGS sequence"/>
</dbReference>
<keyword evidence="8 16" id="KW-0732">Signal</keyword>
<dbReference type="RefSeq" id="WP_123712340.1">
    <property type="nucleotide sequence ID" value="NZ_RKHR01000004.1"/>
</dbReference>
<evidence type="ECO:0000256" key="5">
    <source>
        <dbReference type="ARBA" id="ARBA00022448"/>
    </source>
</evidence>
<dbReference type="Pfam" id="PF03892">
    <property type="entry name" value="NapB"/>
    <property type="match status" value="1"/>
</dbReference>
<comment type="similarity">
    <text evidence="3 13">Belongs to the NapB family.</text>
</comment>
<keyword evidence="6 14" id="KW-0349">Heme</keyword>
<evidence type="ECO:0000256" key="10">
    <source>
        <dbReference type="ARBA" id="ARBA00022982"/>
    </source>
</evidence>
<feature type="binding site" description="covalent" evidence="14">
    <location>
        <position position="119"/>
    </location>
    <ligand>
        <name>heme c</name>
        <dbReference type="ChEBI" id="CHEBI:61717"/>
        <label>2</label>
    </ligand>
</feature>
<name>A0A3N2DPC7_9GAMM</name>
<dbReference type="InterPro" id="IPR036280">
    <property type="entry name" value="Multihaem_cyt_sf"/>
</dbReference>
<comment type="PTM">
    <text evidence="14">Binds 2 heme C groups per subunit.</text>
</comment>
<gene>
    <name evidence="17" type="ORF">EDC56_2004</name>
</gene>
<feature type="binding site" description="axial binding residue" evidence="15">
    <location>
        <position position="80"/>
    </location>
    <ligand>
        <name>heme c</name>
        <dbReference type="ChEBI" id="CHEBI:61717"/>
        <label>1</label>
    </ligand>
    <ligandPart>
        <name>Fe</name>
        <dbReference type="ChEBI" id="CHEBI:18248"/>
    </ligandPart>
</feature>
<feature type="binding site" description="covalent" evidence="14">
    <location>
        <position position="116"/>
    </location>
    <ligand>
        <name>heme c</name>
        <dbReference type="ChEBI" id="CHEBI:61717"/>
        <label>2</label>
    </ligand>
</feature>
<dbReference type="PIRSF" id="PIRSF006105">
    <property type="entry name" value="NapB"/>
    <property type="match status" value="1"/>
</dbReference>
<comment type="subunit">
    <text evidence="13">Component of the periplasmic nitrate reductase NapAB complex composed of NapA and NapB.</text>
</comment>
<sequence>MKKAIIFICGALLSSLLLADTITTLRSSPIDQEATPPALGNYVNDDSKQHRNYPMQPPIIPHHVDHYQTDLFANKCLSCHARKRTSESQAPMVSVTHYMDRFGNFRADVSPRRYFCRQCHVPQTSADATVENTFIDMDDLPSNEAK</sequence>
<comment type="caution">
    <text evidence="17">The sequence shown here is derived from an EMBL/GenBank/DDBJ whole genome shotgun (WGS) entry which is preliminary data.</text>
</comment>
<dbReference type="FunFam" id="1.10.1130.10:FF:000001">
    <property type="entry name" value="Periplasmic nitrate reductase, electron transfer subunit"/>
    <property type="match status" value="1"/>
</dbReference>
<comment type="subcellular location">
    <subcellularLocation>
        <location evidence="2 13">Periplasm</location>
    </subcellularLocation>
</comment>
<evidence type="ECO:0000256" key="7">
    <source>
        <dbReference type="ARBA" id="ARBA00022723"/>
    </source>
</evidence>
<feature type="chain" id="PRO_5018233787" description="Periplasmic nitrate reductase, electron transfer subunit" evidence="16">
    <location>
        <begin position="20"/>
        <end position="146"/>
    </location>
</feature>
<feature type="binding site" description="covalent" evidence="14">
    <location>
        <position position="79"/>
    </location>
    <ligand>
        <name>heme c</name>
        <dbReference type="ChEBI" id="CHEBI:61717"/>
        <label>1</label>
    </ligand>
</feature>
<evidence type="ECO:0000256" key="13">
    <source>
        <dbReference type="PIRNR" id="PIRNR006105"/>
    </source>
</evidence>
<evidence type="ECO:0000256" key="6">
    <source>
        <dbReference type="ARBA" id="ARBA00022617"/>
    </source>
</evidence>
<evidence type="ECO:0000256" key="11">
    <source>
        <dbReference type="ARBA" id="ARBA00023004"/>
    </source>
</evidence>
<dbReference type="GO" id="GO:0042597">
    <property type="term" value="C:periplasmic space"/>
    <property type="evidence" value="ECO:0007669"/>
    <property type="project" value="UniProtKB-SubCell"/>
</dbReference>
<accession>A0A3N2DPC7</accession>
<keyword evidence="18" id="KW-1185">Reference proteome</keyword>
<evidence type="ECO:0000256" key="2">
    <source>
        <dbReference type="ARBA" id="ARBA00004418"/>
    </source>
</evidence>
<keyword evidence="7 15" id="KW-0479">Metal-binding</keyword>
<feature type="binding site" description="axial binding residue" evidence="15">
    <location>
        <position position="120"/>
    </location>
    <ligand>
        <name>heme c</name>
        <dbReference type="ChEBI" id="CHEBI:61717"/>
        <label>2</label>
    </ligand>
    <ligandPart>
        <name>Fe</name>
        <dbReference type="ChEBI" id="CHEBI:18248"/>
    </ligandPart>
</feature>
<evidence type="ECO:0000256" key="4">
    <source>
        <dbReference type="ARBA" id="ARBA00013773"/>
    </source>
</evidence>
<feature type="binding site" description="axial binding residue" evidence="15">
    <location>
        <position position="97"/>
    </location>
    <ligand>
        <name>heme c</name>
        <dbReference type="ChEBI" id="CHEBI:61717"/>
        <label>2</label>
    </ligand>
    <ligandPart>
        <name>Fe</name>
        <dbReference type="ChEBI" id="CHEBI:18248"/>
    </ligandPart>
</feature>
<keyword evidence="9 13" id="KW-0574">Periplasm</keyword>